<dbReference type="NCBIfam" id="NF006718">
    <property type="entry name" value="PRK09256.1"/>
    <property type="match status" value="1"/>
</dbReference>
<dbReference type="GO" id="GO:0003747">
    <property type="term" value="F:translation release factor activity"/>
    <property type="evidence" value="ECO:0007669"/>
    <property type="project" value="InterPro"/>
</dbReference>
<dbReference type="GO" id="GO:0043022">
    <property type="term" value="F:ribosome binding"/>
    <property type="evidence" value="ECO:0007669"/>
    <property type="project" value="TreeGrafter"/>
</dbReference>
<dbReference type="PANTHER" id="PTHR47814:SF1">
    <property type="entry name" value="PEPTIDYL-TRNA HYDROLASE ARFB"/>
    <property type="match status" value="1"/>
</dbReference>
<organism evidence="3">
    <name type="scientific">Singulisphaera sp. Ch08</name>
    <dbReference type="NCBI Taxonomy" id="3120278"/>
    <lineage>
        <taxon>Bacteria</taxon>
        <taxon>Pseudomonadati</taxon>
        <taxon>Planctomycetota</taxon>
        <taxon>Planctomycetia</taxon>
        <taxon>Isosphaerales</taxon>
        <taxon>Isosphaeraceae</taxon>
        <taxon>Singulisphaera</taxon>
    </lineage>
</organism>
<keyword evidence="3" id="KW-0378">Hydrolase</keyword>
<dbReference type="RefSeq" id="WP_406695366.1">
    <property type="nucleotide sequence ID" value="NZ_CP155447.1"/>
</dbReference>
<dbReference type="Gene3D" id="3.30.160.20">
    <property type="match status" value="1"/>
</dbReference>
<protein>
    <submittedName>
        <fullName evidence="3">Alternative ribosome rescue aminoacyl-tRNA hydrolase ArfB</fullName>
        <ecNumber evidence="3">3.1.1.29</ecNumber>
    </submittedName>
</protein>
<dbReference type="InterPro" id="IPR000352">
    <property type="entry name" value="Pep_chain_release_fac_I"/>
</dbReference>
<evidence type="ECO:0000259" key="2">
    <source>
        <dbReference type="PROSITE" id="PS00745"/>
    </source>
</evidence>
<dbReference type="GO" id="GO:0004045">
    <property type="term" value="F:peptidyl-tRNA hydrolase activity"/>
    <property type="evidence" value="ECO:0007669"/>
    <property type="project" value="UniProtKB-EC"/>
</dbReference>
<feature type="compositionally biased region" description="Basic residues" evidence="1">
    <location>
        <begin position="104"/>
        <end position="117"/>
    </location>
</feature>
<feature type="domain" description="Prokaryotic-type class I peptide chain release factors" evidence="2">
    <location>
        <begin position="21"/>
        <end position="37"/>
    </location>
</feature>
<feature type="region of interest" description="Disordered" evidence="1">
    <location>
        <begin position="101"/>
        <end position="139"/>
    </location>
</feature>
<evidence type="ECO:0000313" key="3">
    <source>
        <dbReference type="EMBL" id="XBH02625.1"/>
    </source>
</evidence>
<dbReference type="EMBL" id="CP155447">
    <property type="protein sequence ID" value="XBH02625.1"/>
    <property type="molecule type" value="Genomic_DNA"/>
</dbReference>
<dbReference type="Pfam" id="PF00472">
    <property type="entry name" value="RF-1"/>
    <property type="match status" value="1"/>
</dbReference>
<sequence length="139" mass="15533">MLRINDRISIPLAEFHFDVSRSGGPGGQNVNKVNSKVLLRWTPATSPSLPEPVRARLLSALANRLTREGELLVSSQRTRDQSRNLADCLAKVRELVLAAATPPKIRRPSRPTHASKLRRVEAKGRRSATKQLRRKPETD</sequence>
<proteinExistence type="predicted"/>
<dbReference type="PANTHER" id="PTHR47814">
    <property type="entry name" value="PEPTIDYL-TRNA HYDROLASE ARFB"/>
    <property type="match status" value="1"/>
</dbReference>
<dbReference type="PROSITE" id="PS00745">
    <property type="entry name" value="RF_PROK_I"/>
    <property type="match status" value="1"/>
</dbReference>
<dbReference type="GO" id="GO:0072344">
    <property type="term" value="P:rescue of stalled ribosome"/>
    <property type="evidence" value="ECO:0007669"/>
    <property type="project" value="TreeGrafter"/>
</dbReference>
<evidence type="ECO:0000256" key="1">
    <source>
        <dbReference type="SAM" id="MobiDB-lite"/>
    </source>
</evidence>
<accession>A0AAU7CBX2</accession>
<dbReference type="AlphaFoldDB" id="A0AAU7CBX2"/>
<reference evidence="3" key="1">
    <citation type="submission" date="2024-05" db="EMBL/GenBank/DDBJ databases">
        <title>Planctomycetes of the genus Singulisphaera possess chitinolytic capabilities.</title>
        <authorList>
            <person name="Ivanova A."/>
        </authorList>
    </citation>
    <scope>NUCLEOTIDE SEQUENCE</scope>
    <source>
        <strain evidence="3">Ch08T</strain>
    </source>
</reference>
<dbReference type="SUPFAM" id="SSF110916">
    <property type="entry name" value="Peptidyl-tRNA hydrolase domain-like"/>
    <property type="match status" value="1"/>
</dbReference>
<name>A0AAU7CBX2_9BACT</name>
<dbReference type="EC" id="3.1.1.29" evidence="3"/>
<gene>
    <name evidence="3" type="primary">arfB</name>
    <name evidence="3" type="ORF">V5E97_30515</name>
</gene>